<feature type="signal peptide" evidence="2">
    <location>
        <begin position="1"/>
        <end position="28"/>
    </location>
</feature>
<dbReference type="Proteomes" id="UP000186795">
    <property type="component" value="Unassembled WGS sequence"/>
</dbReference>
<dbReference type="AlphaFoldDB" id="A0A1N7JFU5"/>
<evidence type="ECO:0000256" key="2">
    <source>
        <dbReference type="SAM" id="SignalP"/>
    </source>
</evidence>
<protein>
    <recommendedName>
        <fullName evidence="5">Lipoprotein</fullName>
    </recommendedName>
</protein>
<dbReference type="PROSITE" id="PS51257">
    <property type="entry name" value="PROKAR_LIPOPROTEIN"/>
    <property type="match status" value="1"/>
</dbReference>
<keyword evidence="2" id="KW-0732">Signal</keyword>
<gene>
    <name evidence="3" type="ORF">SAMN05421790_10236</name>
</gene>
<keyword evidence="4" id="KW-1185">Reference proteome</keyword>
<evidence type="ECO:0000313" key="4">
    <source>
        <dbReference type="Proteomes" id="UP000186795"/>
    </source>
</evidence>
<feature type="compositionally biased region" description="Basic and acidic residues" evidence="1">
    <location>
        <begin position="65"/>
        <end position="77"/>
    </location>
</feature>
<sequence>MRSHRLKWWGGVLAVLLLVAGCSGQAQEQPEEPKGPELTPGEKAAIEFYKAMYVEGDEKKVKKMMGEDSSEVVHKSQNDPIKIQPMKGETLTDSRGSYYIQMPDQTYIKVEVVKEDGDWGVFDYDPVINQIEINQFADEDSWKRVERP</sequence>
<feature type="region of interest" description="Disordered" evidence="1">
    <location>
        <begin position="65"/>
        <end position="88"/>
    </location>
</feature>
<evidence type="ECO:0008006" key="5">
    <source>
        <dbReference type="Google" id="ProtNLM"/>
    </source>
</evidence>
<dbReference type="EMBL" id="FTOD01000002">
    <property type="protein sequence ID" value="SIS48124.1"/>
    <property type="molecule type" value="Genomic_DNA"/>
</dbReference>
<reference evidence="4" key="1">
    <citation type="submission" date="2017-01" db="EMBL/GenBank/DDBJ databases">
        <authorList>
            <person name="Varghese N."/>
            <person name="Submissions S."/>
        </authorList>
    </citation>
    <scope>NUCLEOTIDE SEQUENCE [LARGE SCALE GENOMIC DNA]</scope>
    <source>
        <strain evidence="4">DSM 45196</strain>
    </source>
</reference>
<proteinExistence type="predicted"/>
<accession>A0A1N7JFU5</accession>
<name>A0A1N7JFU5_9BACL</name>
<evidence type="ECO:0000256" key="1">
    <source>
        <dbReference type="SAM" id="MobiDB-lite"/>
    </source>
</evidence>
<evidence type="ECO:0000313" key="3">
    <source>
        <dbReference type="EMBL" id="SIS48124.1"/>
    </source>
</evidence>
<organism evidence="3 4">
    <name type="scientific">Kroppenstedtia eburnea</name>
    <dbReference type="NCBI Taxonomy" id="714067"/>
    <lineage>
        <taxon>Bacteria</taxon>
        <taxon>Bacillati</taxon>
        <taxon>Bacillota</taxon>
        <taxon>Bacilli</taxon>
        <taxon>Bacillales</taxon>
        <taxon>Thermoactinomycetaceae</taxon>
        <taxon>Kroppenstedtia</taxon>
    </lineage>
</organism>
<feature type="chain" id="PRO_5012410640" description="Lipoprotein" evidence="2">
    <location>
        <begin position="29"/>
        <end position="148"/>
    </location>
</feature>
<dbReference type="RefSeq" id="WP_076523583.1">
    <property type="nucleotide sequence ID" value="NZ_CP048103.1"/>
</dbReference>